<sequence>MYCFTCGDERVFEQPPCEDVHGEECPERACADCGSAVLVGPPPAVTAVTAPAPRRASETARARGRAATVRAVA</sequence>
<evidence type="ECO:0000256" key="1">
    <source>
        <dbReference type="SAM" id="MobiDB-lite"/>
    </source>
</evidence>
<dbReference type="AlphaFoldDB" id="A0A7Y9GFI6"/>
<accession>A0A7Y9GFI6</accession>
<reference evidence="2 3" key="1">
    <citation type="submission" date="2020-07" db="EMBL/GenBank/DDBJ databases">
        <title>Sequencing the genomes of 1000 actinobacteria strains.</title>
        <authorList>
            <person name="Klenk H.-P."/>
        </authorList>
    </citation>
    <scope>NUCLEOTIDE SEQUENCE [LARGE SCALE GENOMIC DNA]</scope>
    <source>
        <strain evidence="2 3">DSM 43461</strain>
    </source>
</reference>
<protein>
    <submittedName>
        <fullName evidence="2">Uncharacterized protein</fullName>
    </submittedName>
</protein>
<dbReference type="EMBL" id="JACCBT010000001">
    <property type="protein sequence ID" value="NYE15555.1"/>
    <property type="molecule type" value="Genomic_DNA"/>
</dbReference>
<dbReference type="RefSeq" id="WP_179836233.1">
    <property type="nucleotide sequence ID" value="NZ_BMRD01000004.1"/>
</dbReference>
<evidence type="ECO:0000313" key="3">
    <source>
        <dbReference type="Proteomes" id="UP000591272"/>
    </source>
</evidence>
<dbReference type="Proteomes" id="UP000591272">
    <property type="component" value="Unassembled WGS sequence"/>
</dbReference>
<gene>
    <name evidence="2" type="ORF">BJ999_005851</name>
</gene>
<proteinExistence type="predicted"/>
<organism evidence="2 3">
    <name type="scientific">Actinomadura citrea</name>
    <dbReference type="NCBI Taxonomy" id="46158"/>
    <lineage>
        <taxon>Bacteria</taxon>
        <taxon>Bacillati</taxon>
        <taxon>Actinomycetota</taxon>
        <taxon>Actinomycetes</taxon>
        <taxon>Streptosporangiales</taxon>
        <taxon>Thermomonosporaceae</taxon>
        <taxon>Actinomadura</taxon>
    </lineage>
</organism>
<keyword evidence="3" id="KW-1185">Reference proteome</keyword>
<name>A0A7Y9GFI6_9ACTN</name>
<feature type="region of interest" description="Disordered" evidence="1">
    <location>
        <begin position="48"/>
        <end position="73"/>
    </location>
</feature>
<comment type="caution">
    <text evidence="2">The sequence shown here is derived from an EMBL/GenBank/DDBJ whole genome shotgun (WGS) entry which is preliminary data.</text>
</comment>
<evidence type="ECO:0000313" key="2">
    <source>
        <dbReference type="EMBL" id="NYE15555.1"/>
    </source>
</evidence>